<evidence type="ECO:0000256" key="2">
    <source>
        <dbReference type="ARBA" id="ARBA00009773"/>
    </source>
</evidence>
<evidence type="ECO:0000313" key="7">
    <source>
        <dbReference type="EMBL" id="RSK50303.1"/>
    </source>
</evidence>
<comment type="caution">
    <text evidence="7">The sequence shown here is derived from an EMBL/GenBank/DDBJ whole genome shotgun (WGS) entry which is preliminary data.</text>
</comment>
<feature type="transmembrane region" description="Helical" evidence="6">
    <location>
        <begin position="71"/>
        <end position="93"/>
    </location>
</feature>
<evidence type="ECO:0000256" key="4">
    <source>
        <dbReference type="ARBA" id="ARBA00022989"/>
    </source>
</evidence>
<feature type="transmembrane region" description="Helical" evidence="6">
    <location>
        <begin position="230"/>
        <end position="256"/>
    </location>
</feature>
<dbReference type="EMBL" id="RWIT01000002">
    <property type="protein sequence ID" value="RSK50303.1"/>
    <property type="molecule type" value="Genomic_DNA"/>
</dbReference>
<feature type="transmembrane region" description="Helical" evidence="6">
    <location>
        <begin position="268"/>
        <end position="289"/>
    </location>
</feature>
<feature type="transmembrane region" description="Helical" evidence="6">
    <location>
        <begin position="301"/>
        <end position="334"/>
    </location>
</feature>
<reference evidence="7 8" key="1">
    <citation type="submission" date="2018-12" db="EMBL/GenBank/DDBJ databases">
        <authorList>
            <person name="Feng G."/>
            <person name="Zhu H."/>
        </authorList>
    </citation>
    <scope>NUCLEOTIDE SEQUENCE [LARGE SCALE GENOMIC DNA]</scope>
    <source>
        <strain evidence="7 8">KCTC 12533</strain>
    </source>
</reference>
<comment type="similarity">
    <text evidence="2">Belongs to the autoinducer-2 exporter (AI-2E) (TC 2.A.86) family.</text>
</comment>
<dbReference type="InterPro" id="IPR002549">
    <property type="entry name" value="AI-2E-like"/>
</dbReference>
<keyword evidence="8" id="KW-1185">Reference proteome</keyword>
<evidence type="ECO:0000313" key="8">
    <source>
        <dbReference type="Proteomes" id="UP000273500"/>
    </source>
</evidence>
<dbReference type="Proteomes" id="UP000273500">
    <property type="component" value="Unassembled WGS sequence"/>
</dbReference>
<feature type="transmembrane region" description="Helical" evidence="6">
    <location>
        <begin position="203"/>
        <end position="224"/>
    </location>
</feature>
<keyword evidence="3 6" id="KW-0812">Transmembrane</keyword>
<dbReference type="AlphaFoldDB" id="A0A428KUY7"/>
<evidence type="ECO:0000256" key="3">
    <source>
        <dbReference type="ARBA" id="ARBA00022692"/>
    </source>
</evidence>
<organism evidence="7 8">
    <name type="scientific">Hymenobacter rigui</name>
    <dbReference type="NCBI Taxonomy" id="334424"/>
    <lineage>
        <taxon>Bacteria</taxon>
        <taxon>Pseudomonadati</taxon>
        <taxon>Bacteroidota</taxon>
        <taxon>Cytophagia</taxon>
        <taxon>Cytophagales</taxon>
        <taxon>Hymenobacteraceae</taxon>
        <taxon>Hymenobacter</taxon>
    </lineage>
</organism>
<evidence type="ECO:0000256" key="6">
    <source>
        <dbReference type="SAM" id="Phobius"/>
    </source>
</evidence>
<proteinExistence type="inferred from homology"/>
<dbReference type="OrthoDB" id="9773730at2"/>
<accession>A0A428KUY7</accession>
<comment type="subcellular location">
    <subcellularLocation>
        <location evidence="1">Membrane</location>
        <topology evidence="1">Multi-pass membrane protein</topology>
    </subcellularLocation>
</comment>
<feature type="transmembrane region" description="Helical" evidence="6">
    <location>
        <begin position="145"/>
        <end position="167"/>
    </location>
</feature>
<dbReference type="PANTHER" id="PTHR21716:SF4">
    <property type="entry name" value="TRANSMEMBRANE PROTEIN 245"/>
    <property type="match status" value="1"/>
</dbReference>
<dbReference type="GO" id="GO:0016020">
    <property type="term" value="C:membrane"/>
    <property type="evidence" value="ECO:0007669"/>
    <property type="project" value="UniProtKB-SubCell"/>
</dbReference>
<keyword evidence="5 6" id="KW-0472">Membrane</keyword>
<name>A0A428KUY7_9BACT</name>
<dbReference type="PANTHER" id="PTHR21716">
    <property type="entry name" value="TRANSMEMBRANE PROTEIN"/>
    <property type="match status" value="1"/>
</dbReference>
<keyword evidence="4 6" id="KW-1133">Transmembrane helix</keyword>
<feature type="transmembrane region" description="Helical" evidence="6">
    <location>
        <begin position="17"/>
        <end position="50"/>
    </location>
</feature>
<dbReference type="Pfam" id="PF01594">
    <property type="entry name" value="AI-2E_transport"/>
    <property type="match status" value="1"/>
</dbReference>
<dbReference type="RefSeq" id="WP_125418997.1">
    <property type="nucleotide sequence ID" value="NZ_RWIT01000002.1"/>
</dbReference>
<sequence length="362" mass="40112">MPDAPSENIYTPRQQYVLLIVCLIGLAVLILVGLGSYITAFLGAGILYVVFRPWFQALVHRRGWNRQLVTAGLLTFAFVVIILPFTALTLMLVDRIRDYAQDTTQIMAVLHKIEQKTGYRFTTEQNVRGLVQQSVSWLSTRIPSLATGLLHFTVIIGLMLFTMYFMFTQEEGFLRGLRRYLPFRASTLRELGESLRNTVNANVLGQALIAFVQAVLTGLTLWIFGVPDALFWGTVAFFTAFIPVLGTPLVWGPAAILKLTQGHTGQGVGILLVGIILIINIDNLLRIVLARRMGNIHPLITLAGVVLGVEIFGILGLVLGPLLLSYFMVLMGVFERENRLHRRVRAEQLPAAGPAEEASPTN</sequence>
<evidence type="ECO:0000256" key="1">
    <source>
        <dbReference type="ARBA" id="ARBA00004141"/>
    </source>
</evidence>
<evidence type="ECO:0000256" key="5">
    <source>
        <dbReference type="ARBA" id="ARBA00023136"/>
    </source>
</evidence>
<protein>
    <submittedName>
        <fullName evidence="7">AI-2E family transporter</fullName>
    </submittedName>
</protein>
<gene>
    <name evidence="7" type="ORF">EI291_06525</name>
</gene>